<dbReference type="EMBL" id="FOHE01000011">
    <property type="protein sequence ID" value="SET45073.1"/>
    <property type="molecule type" value="Genomic_DNA"/>
</dbReference>
<keyword evidence="1" id="KW-1133">Transmembrane helix</keyword>
<dbReference type="RefSeq" id="WP_090870527.1">
    <property type="nucleotide sequence ID" value="NZ_FOHE01000011.1"/>
</dbReference>
<protein>
    <recommendedName>
        <fullName evidence="4">Type 4 fimbrial biogenesis protein PilX N-terminal domain-containing protein</fullName>
    </recommendedName>
</protein>
<accession>A0A1I0EIR2</accession>
<dbReference type="Proteomes" id="UP000198618">
    <property type="component" value="Unassembled WGS sequence"/>
</dbReference>
<dbReference type="AlphaFoldDB" id="A0A1I0EIR2"/>
<gene>
    <name evidence="2" type="ORF">SAMN05216389_111151</name>
</gene>
<name>A0A1I0EIR2_9BACI</name>
<dbReference type="OrthoDB" id="2973670at2"/>
<evidence type="ECO:0000313" key="3">
    <source>
        <dbReference type="Proteomes" id="UP000198618"/>
    </source>
</evidence>
<feature type="transmembrane region" description="Helical" evidence="1">
    <location>
        <begin position="12"/>
        <end position="33"/>
    </location>
</feature>
<dbReference type="STRING" id="930131.SAMN05216389_111151"/>
<evidence type="ECO:0000256" key="1">
    <source>
        <dbReference type="SAM" id="Phobius"/>
    </source>
</evidence>
<keyword evidence="3" id="KW-1185">Reference proteome</keyword>
<evidence type="ECO:0000313" key="2">
    <source>
        <dbReference type="EMBL" id="SET45073.1"/>
    </source>
</evidence>
<evidence type="ECO:0008006" key="4">
    <source>
        <dbReference type="Google" id="ProtNLM"/>
    </source>
</evidence>
<reference evidence="2 3" key="1">
    <citation type="submission" date="2016-10" db="EMBL/GenBank/DDBJ databases">
        <authorList>
            <person name="de Groot N.N."/>
        </authorList>
    </citation>
    <scope>NUCLEOTIDE SEQUENCE [LARGE SCALE GENOMIC DNA]</scope>
    <source>
        <strain evidence="2 3">IBRC-M 10780</strain>
    </source>
</reference>
<proteinExistence type="predicted"/>
<sequence>MSKLQNEHGAALVLTLSLITLLLLFIMTLFYQVSNTTKQIVIMEDNMDATNIAEMGIDYYQYHFEENRDLFQQVVDEGSIQDLISEINTLNDTLSGVKVIEDGNRYFELVLPTLHYTSTDDLEEIVIEFDSIGTARGKEVVENSSVTIALTQN</sequence>
<keyword evidence="1" id="KW-0812">Transmembrane</keyword>
<keyword evidence="1" id="KW-0472">Membrane</keyword>
<organism evidence="2 3">
    <name type="scientific">Oceanobacillus limi</name>
    <dbReference type="NCBI Taxonomy" id="930131"/>
    <lineage>
        <taxon>Bacteria</taxon>
        <taxon>Bacillati</taxon>
        <taxon>Bacillota</taxon>
        <taxon>Bacilli</taxon>
        <taxon>Bacillales</taxon>
        <taxon>Bacillaceae</taxon>
        <taxon>Oceanobacillus</taxon>
    </lineage>
</organism>